<dbReference type="PANTHER" id="PTHR43433:SF5">
    <property type="entry name" value="AB HYDROLASE-1 DOMAIN-CONTAINING PROTEIN"/>
    <property type="match status" value="1"/>
</dbReference>
<accession>A0ABR7LTA4</accession>
<dbReference type="GO" id="GO:0016787">
    <property type="term" value="F:hydrolase activity"/>
    <property type="evidence" value="ECO:0007669"/>
    <property type="project" value="UniProtKB-KW"/>
</dbReference>
<dbReference type="Proteomes" id="UP000805614">
    <property type="component" value="Unassembled WGS sequence"/>
</dbReference>
<organism evidence="2 3">
    <name type="scientific">Actinomadura alba</name>
    <dbReference type="NCBI Taxonomy" id="406431"/>
    <lineage>
        <taxon>Bacteria</taxon>
        <taxon>Bacillati</taxon>
        <taxon>Actinomycetota</taxon>
        <taxon>Actinomycetes</taxon>
        <taxon>Streptosporangiales</taxon>
        <taxon>Thermomonosporaceae</taxon>
        <taxon>Actinomadura</taxon>
    </lineage>
</organism>
<gene>
    <name evidence="2" type="ORF">HKK74_21560</name>
</gene>
<protein>
    <submittedName>
        <fullName evidence="2">Alpha/beta hydrolase</fullName>
    </submittedName>
</protein>
<dbReference type="RefSeq" id="WP_187245061.1">
    <property type="nucleotide sequence ID" value="NZ_BAAAOK010000037.1"/>
</dbReference>
<evidence type="ECO:0000313" key="2">
    <source>
        <dbReference type="EMBL" id="MBC6468062.1"/>
    </source>
</evidence>
<dbReference type="SUPFAM" id="SSF53474">
    <property type="entry name" value="alpha/beta-Hydrolases"/>
    <property type="match status" value="1"/>
</dbReference>
<evidence type="ECO:0000259" key="1">
    <source>
        <dbReference type="Pfam" id="PF00561"/>
    </source>
</evidence>
<dbReference type="InterPro" id="IPR050471">
    <property type="entry name" value="AB_hydrolase"/>
</dbReference>
<evidence type="ECO:0000313" key="3">
    <source>
        <dbReference type="Proteomes" id="UP000805614"/>
    </source>
</evidence>
<keyword evidence="2" id="KW-0378">Hydrolase</keyword>
<name>A0ABR7LTA4_9ACTN</name>
<keyword evidence="3" id="KW-1185">Reference proteome</keyword>
<proteinExistence type="predicted"/>
<dbReference type="InterPro" id="IPR029058">
    <property type="entry name" value="AB_hydrolase_fold"/>
</dbReference>
<reference evidence="2 3" key="1">
    <citation type="submission" date="2020-06" db="EMBL/GenBank/DDBJ databases">
        <title>Actinomadura xiongansis sp. nov., isolated from soil of Baiyangdian.</title>
        <authorList>
            <person name="Zhang X."/>
        </authorList>
    </citation>
    <scope>NUCLEOTIDE SEQUENCE [LARGE SCALE GENOMIC DNA]</scope>
    <source>
        <strain evidence="2 3">HBUM206468</strain>
    </source>
</reference>
<dbReference type="InterPro" id="IPR000073">
    <property type="entry name" value="AB_hydrolase_1"/>
</dbReference>
<comment type="caution">
    <text evidence="2">The sequence shown here is derived from an EMBL/GenBank/DDBJ whole genome shotgun (WGS) entry which is preliminary data.</text>
</comment>
<dbReference type="PANTHER" id="PTHR43433">
    <property type="entry name" value="HYDROLASE, ALPHA/BETA FOLD FAMILY PROTEIN"/>
    <property type="match status" value="1"/>
</dbReference>
<dbReference type="Gene3D" id="3.40.50.1820">
    <property type="entry name" value="alpha/beta hydrolase"/>
    <property type="match status" value="1"/>
</dbReference>
<feature type="domain" description="AB hydrolase-1" evidence="1">
    <location>
        <begin position="22"/>
        <end position="246"/>
    </location>
</feature>
<dbReference type="EMBL" id="JABVEC010000016">
    <property type="protein sequence ID" value="MBC6468062.1"/>
    <property type="molecule type" value="Genomic_DNA"/>
</dbReference>
<dbReference type="PRINTS" id="PR00111">
    <property type="entry name" value="ABHYDROLASE"/>
</dbReference>
<dbReference type="Pfam" id="PF00561">
    <property type="entry name" value="Abhydrolase_1"/>
    <property type="match status" value="1"/>
</dbReference>
<sequence>MPSVSVADAEVHYRVTGSGPGLVLVHGTASSGETNFGHLVDRFTAGRTVVMPDYSGSGETTDGGGDLTVEGLADQVVGAARAAVPGPVDLLGFSLGAVVAAATAAREPGLVGRLVLLSGWPHGDDARHRLTFGLWRDVLRADPELFRRLLLHQALSPPFVSALGDEGVALALGAVNPGPGVARQVDLDLRADITGLLPSITVPTLVIGLTRDQIVPVERARLLHEAIPGSRYAEFDSGHLALFERPDELVDLVQDFLG</sequence>